<feature type="compositionally biased region" description="Acidic residues" evidence="2">
    <location>
        <begin position="472"/>
        <end position="481"/>
    </location>
</feature>
<dbReference type="SMART" id="SM00239">
    <property type="entry name" value="C2"/>
    <property type="match status" value="1"/>
</dbReference>
<feature type="compositionally biased region" description="Polar residues" evidence="2">
    <location>
        <begin position="852"/>
        <end position="875"/>
    </location>
</feature>
<dbReference type="Gene3D" id="2.60.40.150">
    <property type="entry name" value="C2 domain"/>
    <property type="match status" value="1"/>
</dbReference>
<dbReference type="PANTHER" id="PTHR13076:SF9">
    <property type="entry name" value="COILED-COIL AND C2 DOMAIN-CONTAINING PROTEIN 1-LIKE"/>
    <property type="match status" value="1"/>
</dbReference>
<reference evidence="4" key="1">
    <citation type="submission" date="2020-11" db="EMBL/GenBank/DDBJ databases">
        <authorList>
            <person name="Tran Van P."/>
        </authorList>
    </citation>
    <scope>NUCLEOTIDE SEQUENCE</scope>
</reference>
<feature type="compositionally biased region" description="Low complexity" evidence="2">
    <location>
        <begin position="817"/>
        <end position="827"/>
    </location>
</feature>
<comment type="similarity">
    <text evidence="1">Belongs to the CC2D1 family.</text>
</comment>
<dbReference type="GO" id="GO:0001227">
    <property type="term" value="F:DNA-binding transcription repressor activity, RNA polymerase II-specific"/>
    <property type="evidence" value="ECO:0007669"/>
    <property type="project" value="InterPro"/>
</dbReference>
<dbReference type="Pfam" id="PF02958">
    <property type="entry name" value="EcKL"/>
    <property type="match status" value="1"/>
</dbReference>
<dbReference type="AlphaFoldDB" id="A0A7R9APX5"/>
<feature type="compositionally biased region" description="Basic and acidic residues" evidence="2">
    <location>
        <begin position="711"/>
        <end position="720"/>
    </location>
</feature>
<evidence type="ECO:0000256" key="2">
    <source>
        <dbReference type="SAM" id="MobiDB-lite"/>
    </source>
</evidence>
<organism evidence="4">
    <name type="scientific">Timema shepardi</name>
    <name type="common">Walking stick</name>
    <dbReference type="NCBI Taxonomy" id="629360"/>
    <lineage>
        <taxon>Eukaryota</taxon>
        <taxon>Metazoa</taxon>
        <taxon>Ecdysozoa</taxon>
        <taxon>Arthropoda</taxon>
        <taxon>Hexapoda</taxon>
        <taxon>Insecta</taxon>
        <taxon>Pterygota</taxon>
        <taxon>Neoptera</taxon>
        <taxon>Polyneoptera</taxon>
        <taxon>Phasmatodea</taxon>
        <taxon>Timematodea</taxon>
        <taxon>Timematoidea</taxon>
        <taxon>Timematidae</taxon>
        <taxon>Timema</taxon>
    </lineage>
</organism>
<dbReference type="InterPro" id="IPR037772">
    <property type="entry name" value="C2_Freud"/>
</dbReference>
<feature type="region of interest" description="Disordered" evidence="2">
    <location>
        <begin position="419"/>
        <end position="438"/>
    </location>
</feature>
<feature type="compositionally biased region" description="Pro residues" evidence="2">
    <location>
        <begin position="570"/>
        <end position="580"/>
    </location>
</feature>
<accession>A0A7R9APX5</accession>
<dbReference type="InterPro" id="IPR011009">
    <property type="entry name" value="Kinase-like_dom_sf"/>
</dbReference>
<feature type="domain" description="C2" evidence="3">
    <location>
        <begin position="1018"/>
        <end position="1180"/>
    </location>
</feature>
<name>A0A7R9APX5_TIMSH</name>
<dbReference type="Pfam" id="PF00168">
    <property type="entry name" value="C2"/>
    <property type="match status" value="1"/>
</dbReference>
<dbReference type="Gene3D" id="3.90.1200.10">
    <property type="match status" value="1"/>
</dbReference>
<dbReference type="SUPFAM" id="SSF56112">
    <property type="entry name" value="Protein kinase-like (PK-like)"/>
    <property type="match status" value="1"/>
</dbReference>
<dbReference type="InterPro" id="IPR006608">
    <property type="entry name" value="CC2D1A/B_DM14"/>
</dbReference>
<feature type="region of interest" description="Disordered" evidence="2">
    <location>
        <begin position="368"/>
        <end position="389"/>
    </location>
</feature>
<dbReference type="InterPro" id="IPR015897">
    <property type="entry name" value="CHK_kinase-like"/>
</dbReference>
<evidence type="ECO:0000259" key="3">
    <source>
        <dbReference type="PROSITE" id="PS50004"/>
    </source>
</evidence>
<feature type="compositionally biased region" description="Pro residues" evidence="2">
    <location>
        <begin position="601"/>
        <end position="616"/>
    </location>
</feature>
<dbReference type="SMART" id="SM00685">
    <property type="entry name" value="DM14"/>
    <property type="match status" value="4"/>
</dbReference>
<dbReference type="CDD" id="cd08690">
    <property type="entry name" value="C2_Freud-1"/>
    <property type="match status" value="1"/>
</dbReference>
<feature type="region of interest" description="Disordered" evidence="2">
    <location>
        <begin position="546"/>
        <end position="636"/>
    </location>
</feature>
<evidence type="ECO:0000256" key="1">
    <source>
        <dbReference type="ARBA" id="ARBA00010672"/>
    </source>
</evidence>
<dbReference type="InterPro" id="IPR035892">
    <property type="entry name" value="C2_domain_sf"/>
</dbReference>
<proteinExistence type="inferred from homology"/>
<dbReference type="PROSITE" id="PS50004">
    <property type="entry name" value="C2"/>
    <property type="match status" value="1"/>
</dbReference>
<protein>
    <recommendedName>
        <fullName evidence="3">C2 domain-containing protein</fullName>
    </recommendedName>
</protein>
<dbReference type="SUPFAM" id="SSF49562">
    <property type="entry name" value="C2 domain (Calcium/lipid-binding domain, CaLB)"/>
    <property type="match status" value="1"/>
</dbReference>
<feature type="region of interest" description="Disordered" evidence="2">
    <location>
        <begin position="685"/>
        <end position="879"/>
    </location>
</feature>
<gene>
    <name evidence="4" type="ORF">TSIB3V08_LOCUS2605</name>
</gene>
<dbReference type="SMART" id="SM00587">
    <property type="entry name" value="CHK"/>
    <property type="match status" value="1"/>
</dbReference>
<dbReference type="Pfam" id="PF21528">
    <property type="entry name" value="CC2D1A-B_DM14"/>
    <property type="match status" value="3"/>
</dbReference>
<dbReference type="PANTHER" id="PTHR13076">
    <property type="entry name" value="COILED-COIL AND C2 DOMAIN-CONTAINING PROTEIN 1-LIKE"/>
    <property type="match status" value="1"/>
</dbReference>
<dbReference type="InterPro" id="IPR000008">
    <property type="entry name" value="C2_dom"/>
</dbReference>
<dbReference type="InterPro" id="IPR004119">
    <property type="entry name" value="EcKL"/>
</dbReference>
<dbReference type="EMBL" id="OC000804">
    <property type="protein sequence ID" value="CAD7258368.1"/>
    <property type="molecule type" value="Genomic_DNA"/>
</dbReference>
<feature type="region of interest" description="Disordered" evidence="2">
    <location>
        <begin position="472"/>
        <end position="504"/>
    </location>
</feature>
<feature type="compositionally biased region" description="Pro residues" evidence="2">
    <location>
        <begin position="828"/>
        <end position="847"/>
    </location>
</feature>
<sequence length="1221" mass="134908">MATKSGYVHPEWLDEKFMERALREGEADPEIVVKHIQVKAATAVGDNYVGLMYRVYVEFVGKGGSRDKQSFIVKALPVEQTARKLIIETNLFSTESTMYKKTIPDMERILQRANPERYRPFSPKGIYLAPKPDETLVLEDLSVSGFKMAERLHGLDLDHSKLAFQRLAMFHSASVALAEKDPSSMVCYETDVYSENILLKSFFTNSIKSTIEEVNTWPGYSERYSHKLLKLSETLFEHVIENRKRISGDFNVLNHGDAWLNNMMFRYSETGEVIDHRFVDYQLAYYGSPVIDLHYMLSTTPSPQVKMNHYEDLLLEYHSTLCDTLTSLGFAHKAPLYSDLKQELDKKEMFAFLTMCSVLPKVLADTSKENDTVENNLDDNKKPPYGLFDITDVKTDGLGGADNSDDDGDDGDLEAELAALTSGKSPTKPKRVKPSVPAVDLDAMVAQSMKDIPSDEELSGDDDDPDLLAELGELAEDEEPIESAAPKPASVPHYEPTSGKGSLETVLEERLKMYQEAEKNAKLAGESTRARRFGRGIKTLADQLRAAKAGRVVNEEDIPPPVAISAGNKPPAPAPAPAPATPARTDVSDEPSGGTVTPSRAAPPPPVPARPAPLPDPPKELSEPPASPPPSVVVEPQLLSALTTRRDQYKLAALQAKRAGDGNTALQHIRTAKQFEAVINGLKTGQPVDLSQMPPPPPGFESSAGPTIVQPDKEEEHIQHSSDPPEQPQPTEEEQQELYKAPPPPSTVLEALEQRLAKYRSTEQAAKDEGNSGKARRLGRIVKQYETAIKQHRAGKPIAVEELPTPPGFGPIPVEGSAAPVAKQVKPAPAPPSPLPPRPVPESPTPSSPSSGETIPQGSPSTTPQKLNVRKSTQSRQEKQMAFLEARQKEFKLAALQAKQKGEINQAKEYLRLAKGFDPLIEASVGGLPVDMATVPIPPNTRVVLETDFDFVSADDCTPGSDGEIFEKLEEDLLKQAKMCLTNRDHFKAVGDVASTNRFEQLALHSKKDLDAVRVAHKRGEAVPKFHYETKVFSIVQCCTDLGDNDLELTIIQGINYTVPNPKDVDTYVKFEFPYPTEDPPKDRTSVVKDTNNPEYNQVFPLTFQRNVRACQRVFKRHSIKLEVWSKGSWLQCLCNPLCCVGDTNETDSSRGFFRGDTLIGTANVKLQPLESKCIIHDSFDLVNGRKPIGGKLEVKVRIRNPIVVKQVEQVTEKWLVIDHF</sequence>
<dbReference type="InterPro" id="IPR039725">
    <property type="entry name" value="CC2D1A/B"/>
</dbReference>
<evidence type="ECO:0000313" key="4">
    <source>
        <dbReference type="EMBL" id="CAD7258368.1"/>
    </source>
</evidence>